<dbReference type="PANTHER" id="PTHR35176">
    <property type="entry name" value="HEME OXYGENASE HI_0854-RELATED"/>
    <property type="match status" value="1"/>
</dbReference>
<dbReference type="RefSeq" id="WP_344406047.1">
    <property type="nucleotide sequence ID" value="NZ_BAAASG010000025.1"/>
</dbReference>
<dbReference type="Gene3D" id="2.30.110.10">
    <property type="entry name" value="Electron Transport, Fmn-binding Protein, Chain A"/>
    <property type="match status" value="1"/>
</dbReference>
<dbReference type="SUPFAM" id="SSF50475">
    <property type="entry name" value="FMN-binding split barrel"/>
    <property type="match status" value="1"/>
</dbReference>
<keyword evidence="4" id="KW-1185">Reference proteome</keyword>
<dbReference type="Pfam" id="PF01243">
    <property type="entry name" value="PNPOx_N"/>
    <property type="match status" value="1"/>
</dbReference>
<dbReference type="InterPro" id="IPR011576">
    <property type="entry name" value="Pyridox_Oxase_N"/>
</dbReference>
<dbReference type="Proteomes" id="UP001501777">
    <property type="component" value="Unassembled WGS sequence"/>
</dbReference>
<comment type="caution">
    <text evidence="3">The sequence shown here is derived from an EMBL/GenBank/DDBJ whole genome shotgun (WGS) entry which is preliminary data.</text>
</comment>
<dbReference type="EMBL" id="BAAASG010000025">
    <property type="protein sequence ID" value="GAA2518488.1"/>
    <property type="molecule type" value="Genomic_DNA"/>
</dbReference>
<sequence>MSERGKDQQVRAMTRAEREAFLAEPHIAVVSVTGEAGRGPLSVPLWYGYTPGGDITLITALDSRKAALVRRHGRVSLCVQQTEPPRTYVSVEGPVVEFRAPATLDERRRLAHRYLGTAAGDAFVEASAGRTTGSVLIRVRPEHWLSRGAP</sequence>
<evidence type="ECO:0000313" key="3">
    <source>
        <dbReference type="EMBL" id="GAA2518488.1"/>
    </source>
</evidence>
<evidence type="ECO:0000256" key="1">
    <source>
        <dbReference type="ARBA" id="ARBA00023002"/>
    </source>
</evidence>
<protein>
    <submittedName>
        <fullName evidence="3">Pyridoxamine 5'-phosphate oxidase family protein</fullName>
    </submittedName>
</protein>
<dbReference type="PANTHER" id="PTHR35176:SF6">
    <property type="entry name" value="HEME OXYGENASE HI_0854-RELATED"/>
    <property type="match status" value="1"/>
</dbReference>
<name>A0ABP6AM11_STRLO</name>
<gene>
    <name evidence="3" type="ORF">GCM10010276_80380</name>
</gene>
<feature type="domain" description="Pyridoxamine 5'-phosphate oxidase N-terminal" evidence="2">
    <location>
        <begin position="16"/>
        <end position="145"/>
    </location>
</feature>
<evidence type="ECO:0000313" key="4">
    <source>
        <dbReference type="Proteomes" id="UP001501777"/>
    </source>
</evidence>
<dbReference type="InterPro" id="IPR012349">
    <property type="entry name" value="Split_barrel_FMN-bd"/>
</dbReference>
<evidence type="ECO:0000259" key="2">
    <source>
        <dbReference type="Pfam" id="PF01243"/>
    </source>
</evidence>
<keyword evidence="1" id="KW-0560">Oxidoreductase</keyword>
<proteinExistence type="predicted"/>
<dbReference type="InterPro" id="IPR052019">
    <property type="entry name" value="F420H2_bilvrd_red/Heme_oxyg"/>
</dbReference>
<reference evidence="4" key="1">
    <citation type="journal article" date="2019" name="Int. J. Syst. Evol. Microbiol.">
        <title>The Global Catalogue of Microorganisms (GCM) 10K type strain sequencing project: providing services to taxonomists for standard genome sequencing and annotation.</title>
        <authorList>
            <consortium name="The Broad Institute Genomics Platform"/>
            <consortium name="The Broad Institute Genome Sequencing Center for Infectious Disease"/>
            <person name="Wu L."/>
            <person name="Ma J."/>
        </authorList>
    </citation>
    <scope>NUCLEOTIDE SEQUENCE [LARGE SCALE GENOMIC DNA]</scope>
    <source>
        <strain evidence="4">JCM 4395</strain>
    </source>
</reference>
<accession>A0ABP6AM11</accession>
<organism evidence="3 4">
    <name type="scientific">Streptomyces longisporus</name>
    <dbReference type="NCBI Taxonomy" id="1948"/>
    <lineage>
        <taxon>Bacteria</taxon>
        <taxon>Bacillati</taxon>
        <taxon>Actinomycetota</taxon>
        <taxon>Actinomycetes</taxon>
        <taxon>Kitasatosporales</taxon>
        <taxon>Streptomycetaceae</taxon>
        <taxon>Streptomyces</taxon>
    </lineage>
</organism>